<evidence type="ECO:0000313" key="5">
    <source>
        <dbReference type="Proteomes" id="UP000294003"/>
    </source>
</evidence>
<feature type="domain" description="NmrA-like" evidence="3">
    <location>
        <begin position="6"/>
        <end position="222"/>
    </location>
</feature>
<dbReference type="EMBL" id="QJNS01000348">
    <property type="protein sequence ID" value="RYO79065.1"/>
    <property type="molecule type" value="Genomic_DNA"/>
</dbReference>
<organism evidence="4 5">
    <name type="scientific">Monosporascus cannonballus</name>
    <dbReference type="NCBI Taxonomy" id="155416"/>
    <lineage>
        <taxon>Eukaryota</taxon>
        <taxon>Fungi</taxon>
        <taxon>Dikarya</taxon>
        <taxon>Ascomycota</taxon>
        <taxon>Pezizomycotina</taxon>
        <taxon>Sordariomycetes</taxon>
        <taxon>Xylariomycetidae</taxon>
        <taxon>Xylariales</taxon>
        <taxon>Xylariales incertae sedis</taxon>
        <taxon>Monosporascus</taxon>
    </lineage>
</organism>
<evidence type="ECO:0000256" key="2">
    <source>
        <dbReference type="ARBA" id="ARBA00023002"/>
    </source>
</evidence>
<comment type="caution">
    <text evidence="4">The sequence shown here is derived from an EMBL/GenBank/DDBJ whole genome shotgun (WGS) entry which is preliminary data.</text>
</comment>
<gene>
    <name evidence="4" type="ORF">DL762_008345</name>
</gene>
<dbReference type="Gene3D" id="3.40.50.720">
    <property type="entry name" value="NAD(P)-binding Rossmann-like Domain"/>
    <property type="match status" value="1"/>
</dbReference>
<evidence type="ECO:0000256" key="1">
    <source>
        <dbReference type="ARBA" id="ARBA00022857"/>
    </source>
</evidence>
<keyword evidence="5" id="KW-1185">Reference proteome</keyword>
<proteinExistence type="predicted"/>
<dbReference type="InterPro" id="IPR051609">
    <property type="entry name" value="NmrA/Isoflavone_reductase-like"/>
</dbReference>
<protein>
    <recommendedName>
        <fullName evidence="3">NmrA-like domain-containing protein</fullName>
    </recommendedName>
</protein>
<dbReference type="SUPFAM" id="SSF51735">
    <property type="entry name" value="NAD(P)-binding Rossmann-fold domains"/>
    <property type="match status" value="1"/>
</dbReference>
<dbReference type="InterPro" id="IPR008030">
    <property type="entry name" value="NmrA-like"/>
</dbReference>
<evidence type="ECO:0000259" key="3">
    <source>
        <dbReference type="Pfam" id="PF05368"/>
    </source>
</evidence>
<accession>A0ABY0GWP6</accession>
<keyword evidence="1" id="KW-0521">NADP</keyword>
<dbReference type="InterPro" id="IPR036291">
    <property type="entry name" value="NAD(P)-bd_dom_sf"/>
</dbReference>
<dbReference type="Proteomes" id="UP000294003">
    <property type="component" value="Unassembled WGS sequence"/>
</dbReference>
<evidence type="ECO:0000313" key="4">
    <source>
        <dbReference type="EMBL" id="RYO79065.1"/>
    </source>
</evidence>
<sequence length="299" mass="32221">MSNIENVAIIGASGSLGSVVFEKLVASGKFHVRVLKRVGSSSKFPSGTEVVEVDFDSLDSLKSALSGQDALVSTVSSSGLESQKTLIDAAIATGVKRFIPSEFGSDLDNPNARKLPVYRQKVAVQEYLIEKAKSTGITYTIIYNCAFLDWALKHKFILDVSSDKPTIIDGGNKPFSTTTLSTAADAVLGVFGRLEETKNRGVYIQDAVITQNQVLEMAKKAAPNRSRDVVHVKLDDLTAEADAKLAKGDYSMGTFVPYLYRAILDPAYGGNFTGKTDNELLGIKEMSEAGVFEVVKSFV</sequence>
<dbReference type="InterPro" id="IPR045312">
    <property type="entry name" value="PCBER-like"/>
</dbReference>
<dbReference type="Pfam" id="PF05368">
    <property type="entry name" value="NmrA"/>
    <property type="match status" value="1"/>
</dbReference>
<dbReference type="PANTHER" id="PTHR47706:SF1">
    <property type="entry name" value="CIPA-LIKE, PUTATIVE (AFU_ORTHOLOGUE AFUA_1G12460)-RELATED"/>
    <property type="match status" value="1"/>
</dbReference>
<dbReference type="Gene3D" id="3.90.25.10">
    <property type="entry name" value="UDP-galactose 4-epimerase, domain 1"/>
    <property type="match status" value="1"/>
</dbReference>
<dbReference type="PANTHER" id="PTHR47706">
    <property type="entry name" value="NMRA-LIKE FAMILY PROTEIN"/>
    <property type="match status" value="1"/>
</dbReference>
<reference evidence="4 5" key="1">
    <citation type="submission" date="2018-06" db="EMBL/GenBank/DDBJ databases">
        <title>Complete Genomes of Monosporascus.</title>
        <authorList>
            <person name="Robinson A.J."/>
            <person name="Natvig D.O."/>
        </authorList>
    </citation>
    <scope>NUCLEOTIDE SEQUENCE [LARGE SCALE GENOMIC DNA]</scope>
    <source>
        <strain evidence="4 5">CBS 609.92</strain>
    </source>
</reference>
<dbReference type="CDD" id="cd05259">
    <property type="entry name" value="PCBER_SDR_a"/>
    <property type="match status" value="1"/>
</dbReference>
<keyword evidence="2" id="KW-0560">Oxidoreductase</keyword>
<name>A0ABY0GWP6_9PEZI</name>